<reference evidence="4" key="1">
    <citation type="submission" date="2022-11" db="UniProtKB">
        <authorList>
            <consortium name="WormBaseParasite"/>
        </authorList>
    </citation>
    <scope>IDENTIFICATION</scope>
</reference>
<evidence type="ECO:0000313" key="3">
    <source>
        <dbReference type="Proteomes" id="UP000887565"/>
    </source>
</evidence>
<keyword evidence="1" id="KW-0479">Metal-binding</keyword>
<dbReference type="SMART" id="SM00355">
    <property type="entry name" value="ZnF_C2H2"/>
    <property type="match status" value="2"/>
</dbReference>
<dbReference type="GO" id="GO:0008270">
    <property type="term" value="F:zinc ion binding"/>
    <property type="evidence" value="ECO:0007669"/>
    <property type="project" value="UniProtKB-KW"/>
</dbReference>
<protein>
    <submittedName>
        <fullName evidence="4">C2H2-type domain-containing protein</fullName>
    </submittedName>
</protein>
<keyword evidence="3" id="KW-1185">Reference proteome</keyword>
<evidence type="ECO:0000313" key="4">
    <source>
        <dbReference type="WBParaSite" id="nRc.2.0.1.t30809-RA"/>
    </source>
</evidence>
<accession>A0A915JXR4</accession>
<dbReference type="PROSITE" id="PS50157">
    <property type="entry name" value="ZINC_FINGER_C2H2_2"/>
    <property type="match status" value="1"/>
</dbReference>
<dbReference type="InterPro" id="IPR013087">
    <property type="entry name" value="Znf_C2H2_type"/>
</dbReference>
<dbReference type="WBParaSite" id="nRc.2.0.1.t30809-RA">
    <property type="protein sequence ID" value="nRc.2.0.1.t30809-RA"/>
    <property type="gene ID" value="nRc.2.0.1.g30809"/>
</dbReference>
<evidence type="ECO:0000259" key="2">
    <source>
        <dbReference type="PROSITE" id="PS50157"/>
    </source>
</evidence>
<keyword evidence="1" id="KW-0862">Zinc</keyword>
<evidence type="ECO:0000256" key="1">
    <source>
        <dbReference type="PROSITE-ProRule" id="PRU00042"/>
    </source>
</evidence>
<keyword evidence="1" id="KW-0863">Zinc-finger</keyword>
<dbReference type="Proteomes" id="UP000887565">
    <property type="component" value="Unplaced"/>
</dbReference>
<proteinExistence type="predicted"/>
<feature type="domain" description="C2H2-type" evidence="2">
    <location>
        <begin position="195"/>
        <end position="223"/>
    </location>
</feature>
<sequence length="392" mass="44212">MSKSSHKEALNKLRINEVVETCAVKDISETEAKNLVSVKRPRFWSRNKNAPFVSTKLIPDHERFSSNQSDRLTNLGKIVATIAAQPWSKEESLTLVKTTPLTFDFPINDGKYSLSNFASAISQHQNPKPKIVGYSCTVCPHIAPSYAAWKLHMDQTHNSLHSSLHHTYKCACGYVTDTEKNLWLHNASCQTSQRHNCPLCTFVAHNINKLHLHVKIVHNGQSPNQSVVHRKNENHAVMSGISCSVKEETSEQKTETLLTVLKPKSCSTQPEFYGFLLFSAEIDDLDEYSTVFLSAEQMLLESMQEEPNPQHDCSVRSNGTELMNDAPQLDNADNECSASSLQNLVTNVVEIVYSMKNGIFKQKIDIFQHISDQKYRGSYGWLIRFSHMIGKS</sequence>
<dbReference type="AlphaFoldDB" id="A0A915JXR4"/>
<name>A0A915JXR4_ROMCU</name>
<organism evidence="3 4">
    <name type="scientific">Romanomermis culicivorax</name>
    <name type="common">Nematode worm</name>
    <dbReference type="NCBI Taxonomy" id="13658"/>
    <lineage>
        <taxon>Eukaryota</taxon>
        <taxon>Metazoa</taxon>
        <taxon>Ecdysozoa</taxon>
        <taxon>Nematoda</taxon>
        <taxon>Enoplea</taxon>
        <taxon>Dorylaimia</taxon>
        <taxon>Mermithida</taxon>
        <taxon>Mermithoidea</taxon>
        <taxon>Mermithidae</taxon>
        <taxon>Romanomermis</taxon>
    </lineage>
</organism>